<dbReference type="Proteomes" id="UP000500953">
    <property type="component" value="Chromosome"/>
</dbReference>
<evidence type="ECO:0000256" key="1">
    <source>
        <dbReference type="SAM" id="MobiDB-lite"/>
    </source>
</evidence>
<evidence type="ECO:0000313" key="3">
    <source>
        <dbReference type="Proteomes" id="UP000500953"/>
    </source>
</evidence>
<organism evidence="2 3">
    <name type="scientific">Nocardia terpenica</name>
    <dbReference type="NCBI Taxonomy" id="455432"/>
    <lineage>
        <taxon>Bacteria</taxon>
        <taxon>Bacillati</taxon>
        <taxon>Actinomycetota</taxon>
        <taxon>Actinomycetes</taxon>
        <taxon>Mycobacteriales</taxon>
        <taxon>Nocardiaceae</taxon>
        <taxon>Nocardia</taxon>
    </lineage>
</organism>
<dbReference type="EMBL" id="CP046173">
    <property type="protein sequence ID" value="QIS18334.1"/>
    <property type="molecule type" value="Genomic_DNA"/>
</dbReference>
<sequence>MVPTILPRSPQWSALDHVSAAERTDALRAAGADEVLWLTRACTWVEQLPALGITSFDPTVADYRAHTGFLEFRPGKGLRVTEVSVRDVLRRWVADELAWAYRDRKKAGWATVTDWQQHTKRQADIIQGLGTKLAAAERTRDYYKTVIDNQRQRLEQNQNQIEQDGQVIRQQKRQLDTAATENTQAATSLTAARAEITHTKQQLERERKQHREAHGPAARAHHHNISGRSASLHHPPAPALCSRRKYMQRNLYGALCRECGCGVGQREGGIYDSGRSNTVVCLSCLHDWYGESLDVRVTAWLSNFVHVARNCVAHWGECNP</sequence>
<protein>
    <submittedName>
        <fullName evidence="2">Uncharacterized protein</fullName>
    </submittedName>
</protein>
<feature type="compositionally biased region" description="Basic and acidic residues" evidence="1">
    <location>
        <begin position="200"/>
        <end position="214"/>
    </location>
</feature>
<proteinExistence type="predicted"/>
<feature type="region of interest" description="Disordered" evidence="1">
    <location>
        <begin position="200"/>
        <end position="235"/>
    </location>
</feature>
<accession>A0A6G9YYN7</accession>
<dbReference type="AlphaFoldDB" id="A0A6G9YYN7"/>
<dbReference type="RefSeq" id="WP_167485653.1">
    <property type="nucleotide sequence ID" value="NZ_CP046173.1"/>
</dbReference>
<evidence type="ECO:0000313" key="2">
    <source>
        <dbReference type="EMBL" id="QIS18334.1"/>
    </source>
</evidence>
<gene>
    <name evidence="2" type="ORF">F6W96_08600</name>
</gene>
<name>A0A6G9YYN7_9NOCA</name>
<reference evidence="2 3" key="1">
    <citation type="journal article" date="2019" name="ACS Chem. Biol.">
        <title>Identification and Mobilization of a Cryptic Antibiotic Biosynthesis Gene Locus from a Human-Pathogenic Nocardia Isolate.</title>
        <authorList>
            <person name="Herisse M."/>
            <person name="Ishida K."/>
            <person name="Porter J.L."/>
            <person name="Howden B."/>
            <person name="Hertweck C."/>
            <person name="Stinear T.P."/>
            <person name="Pidot S.J."/>
        </authorList>
    </citation>
    <scope>NUCLEOTIDE SEQUENCE [LARGE SCALE GENOMIC DNA]</scope>
    <source>
        <strain evidence="2 3">AUSMDU00012715</strain>
    </source>
</reference>